<proteinExistence type="predicted"/>
<name>A0ABD3KCW5_EUCGL</name>
<dbReference type="SUPFAM" id="SSF52047">
    <property type="entry name" value="RNI-like"/>
    <property type="match status" value="1"/>
</dbReference>
<gene>
    <name evidence="1" type="ORF">ACJRO7_024015</name>
</gene>
<dbReference type="AlphaFoldDB" id="A0ABD3KCW5"/>
<dbReference type="PANTHER" id="PTHR31639">
    <property type="entry name" value="F-BOX PROTEIN-LIKE"/>
    <property type="match status" value="1"/>
</dbReference>
<dbReference type="PANTHER" id="PTHR31639:SF93">
    <property type="entry name" value="F-BOX_FBD_LRR PROTEIN"/>
    <property type="match status" value="1"/>
</dbReference>
<evidence type="ECO:0000313" key="2">
    <source>
        <dbReference type="Proteomes" id="UP001634007"/>
    </source>
</evidence>
<organism evidence="1 2">
    <name type="scientific">Eucalyptus globulus</name>
    <name type="common">Tasmanian blue gum</name>
    <dbReference type="NCBI Taxonomy" id="34317"/>
    <lineage>
        <taxon>Eukaryota</taxon>
        <taxon>Viridiplantae</taxon>
        <taxon>Streptophyta</taxon>
        <taxon>Embryophyta</taxon>
        <taxon>Tracheophyta</taxon>
        <taxon>Spermatophyta</taxon>
        <taxon>Magnoliopsida</taxon>
        <taxon>eudicotyledons</taxon>
        <taxon>Gunneridae</taxon>
        <taxon>Pentapetalae</taxon>
        <taxon>rosids</taxon>
        <taxon>malvids</taxon>
        <taxon>Myrtales</taxon>
        <taxon>Myrtaceae</taxon>
        <taxon>Myrtoideae</taxon>
        <taxon>Eucalypteae</taxon>
        <taxon>Eucalyptus</taxon>
    </lineage>
</organism>
<sequence>MMNELDKISQLPRQIMDQILLRLPIEDAMRTSSFVKKVEEVFSLQPSLHENLAKIIDKVLLLHTGPIYSFMLSHEEFCALSDIDHWILHLSRVFVKEIVLDIWKGQYYKIPTSLFNLQMFGTYRGFEQINIRAGNLEWLDVGEAFQDVAFSVMNSLKSVTVGFSNDIANKYGPGNANSNKLHKLFRNLPQIQSLNLENYSLKYSAVGDVLQTPPNELIHMKYLFSCIDLNSVKEILTIMCLIRCSPQLKHLDFQACCLEQVQVVSMSGIFGSKPEQEMMKFLLASSPKLRTMTIRDLPCFRRALAQEEMIFLDPVDQEAYPH</sequence>
<evidence type="ECO:0000313" key="1">
    <source>
        <dbReference type="EMBL" id="KAL3734771.1"/>
    </source>
</evidence>
<evidence type="ECO:0008006" key="3">
    <source>
        <dbReference type="Google" id="ProtNLM"/>
    </source>
</evidence>
<comment type="caution">
    <text evidence="1">The sequence shown here is derived from an EMBL/GenBank/DDBJ whole genome shotgun (WGS) entry which is preliminary data.</text>
</comment>
<protein>
    <recommendedName>
        <fullName evidence="3">F-box domain-containing protein</fullName>
    </recommendedName>
</protein>
<dbReference type="EMBL" id="JBJKBG010000006">
    <property type="protein sequence ID" value="KAL3734771.1"/>
    <property type="molecule type" value="Genomic_DNA"/>
</dbReference>
<accession>A0ABD3KCW5</accession>
<reference evidence="1 2" key="1">
    <citation type="submission" date="2024-11" db="EMBL/GenBank/DDBJ databases">
        <title>Chromosome-level genome assembly of Eucalyptus globulus Labill. provides insights into its genome evolution.</title>
        <authorList>
            <person name="Li X."/>
        </authorList>
    </citation>
    <scope>NUCLEOTIDE SEQUENCE [LARGE SCALE GENOMIC DNA]</scope>
    <source>
        <strain evidence="1">CL2024</strain>
        <tissue evidence="1">Fresh tender leaves</tissue>
    </source>
</reference>
<dbReference type="Proteomes" id="UP001634007">
    <property type="component" value="Unassembled WGS sequence"/>
</dbReference>
<dbReference type="InterPro" id="IPR032675">
    <property type="entry name" value="LRR_dom_sf"/>
</dbReference>
<keyword evidence="2" id="KW-1185">Reference proteome</keyword>
<dbReference type="Gene3D" id="3.80.10.10">
    <property type="entry name" value="Ribonuclease Inhibitor"/>
    <property type="match status" value="1"/>
</dbReference>